<gene>
    <name evidence="1" type="ORF">BaRGS_00012155</name>
</gene>
<sequence>MAPAPRLSRNVWRKVREILCDVRDLENDMLHNSPSGTILSGPFNCLCKNPLVKQEVTEKEEWGGDVLGRRSGVLQILMSVREISAGTFMRV</sequence>
<accession>A0ABD0LBC1</accession>
<keyword evidence="2" id="KW-1185">Reference proteome</keyword>
<protein>
    <submittedName>
        <fullName evidence="1">Uncharacterized protein</fullName>
    </submittedName>
</protein>
<comment type="caution">
    <text evidence="1">The sequence shown here is derived from an EMBL/GenBank/DDBJ whole genome shotgun (WGS) entry which is preliminary data.</text>
</comment>
<proteinExistence type="predicted"/>
<reference evidence="1 2" key="1">
    <citation type="journal article" date="2023" name="Sci. Data">
        <title>Genome assembly of the Korean intertidal mud-creeper Batillaria attramentaria.</title>
        <authorList>
            <person name="Patra A.K."/>
            <person name="Ho P.T."/>
            <person name="Jun S."/>
            <person name="Lee S.J."/>
            <person name="Kim Y."/>
            <person name="Won Y.J."/>
        </authorList>
    </citation>
    <scope>NUCLEOTIDE SEQUENCE [LARGE SCALE GENOMIC DNA]</scope>
    <source>
        <strain evidence="1">Wonlab-2016</strain>
    </source>
</reference>
<evidence type="ECO:0000313" key="2">
    <source>
        <dbReference type="Proteomes" id="UP001519460"/>
    </source>
</evidence>
<dbReference type="EMBL" id="JACVVK020000066">
    <property type="protein sequence ID" value="KAK7496503.1"/>
    <property type="molecule type" value="Genomic_DNA"/>
</dbReference>
<dbReference type="Proteomes" id="UP001519460">
    <property type="component" value="Unassembled WGS sequence"/>
</dbReference>
<organism evidence="1 2">
    <name type="scientific">Batillaria attramentaria</name>
    <dbReference type="NCBI Taxonomy" id="370345"/>
    <lineage>
        <taxon>Eukaryota</taxon>
        <taxon>Metazoa</taxon>
        <taxon>Spiralia</taxon>
        <taxon>Lophotrochozoa</taxon>
        <taxon>Mollusca</taxon>
        <taxon>Gastropoda</taxon>
        <taxon>Caenogastropoda</taxon>
        <taxon>Sorbeoconcha</taxon>
        <taxon>Cerithioidea</taxon>
        <taxon>Batillariidae</taxon>
        <taxon>Batillaria</taxon>
    </lineage>
</organism>
<name>A0ABD0LBC1_9CAEN</name>
<evidence type="ECO:0000313" key="1">
    <source>
        <dbReference type="EMBL" id="KAK7496503.1"/>
    </source>
</evidence>
<dbReference type="AlphaFoldDB" id="A0ABD0LBC1"/>